<proteinExistence type="predicted"/>
<evidence type="ECO:0000313" key="4">
    <source>
        <dbReference type="Proteomes" id="UP000256709"/>
    </source>
</evidence>
<feature type="transmembrane region" description="Helical" evidence="2">
    <location>
        <begin position="250"/>
        <end position="270"/>
    </location>
</feature>
<dbReference type="Proteomes" id="UP000256709">
    <property type="component" value="Unassembled WGS sequence"/>
</dbReference>
<evidence type="ECO:0000313" key="3">
    <source>
        <dbReference type="EMBL" id="RFA17289.1"/>
    </source>
</evidence>
<keyword evidence="2" id="KW-1133">Transmembrane helix</keyword>
<dbReference type="EMBL" id="NBXA01000001">
    <property type="protein sequence ID" value="RFA17289.1"/>
    <property type="molecule type" value="Genomic_DNA"/>
</dbReference>
<feature type="transmembrane region" description="Helical" evidence="2">
    <location>
        <begin position="140"/>
        <end position="161"/>
    </location>
</feature>
<feature type="compositionally biased region" description="Low complexity" evidence="1">
    <location>
        <begin position="444"/>
        <end position="459"/>
    </location>
</feature>
<feature type="transmembrane region" description="Helical" evidence="2">
    <location>
        <begin position="215"/>
        <end position="238"/>
    </location>
</feature>
<reference evidence="3 4" key="1">
    <citation type="submission" date="2017-04" db="EMBL/GenBank/DDBJ databases">
        <title>Comparative genome analysis of Subtercola boreus.</title>
        <authorList>
            <person name="Cho Y.-J."/>
            <person name="Cho A."/>
            <person name="Kim O.-S."/>
            <person name="Lee J.-I."/>
        </authorList>
    </citation>
    <scope>NUCLEOTIDE SEQUENCE [LARGE SCALE GENOMIC DNA]</scope>
    <source>
        <strain evidence="3 4">P27444</strain>
    </source>
</reference>
<accession>A0A3E0W6F0</accession>
<feature type="transmembrane region" description="Helical" evidence="2">
    <location>
        <begin position="107"/>
        <end position="128"/>
    </location>
</feature>
<feature type="transmembrane region" description="Helical" evidence="2">
    <location>
        <begin position="339"/>
        <end position="362"/>
    </location>
</feature>
<dbReference type="AlphaFoldDB" id="A0A3E0W6F0"/>
<feature type="transmembrane region" description="Helical" evidence="2">
    <location>
        <begin position="309"/>
        <end position="327"/>
    </location>
</feature>
<comment type="caution">
    <text evidence="3">The sequence shown here is derived from an EMBL/GenBank/DDBJ whole genome shotgun (WGS) entry which is preliminary data.</text>
</comment>
<sequence length="628" mass="62201">MRLFGHDGRMIGVDAARGLAVVGLVIGVLVPALGAVVGGGGAAGAAESGAVDARVLDAGALDAGAVHISGLLALVTTALFVLVAGASASRLMGGGPGGPLRIAVRAGVLFAGGAIAGGAAGGAIAGGAAGGGGTPAESIVTQPAVMLQMLGALTFLALFLGRLRARSLFAIAGAGILVLPACNAALMIWATSPTGAAGQNGVGGQNLSVLLRESVLLITSGAFPVLTWCAPFLAGLAIGRMAEARLWRPFALFAAGGICCALAAGLSLLVDRGFDPGSRGYQILGSLFPSAPTTAGSALRVDTAGAVDILGATAVALTLLALCLLVARTLRWIALPLSALGSLALTTSTALFAALLLAPRAVDDGWTLVSSRASGVSAEFGTSLALAAVLAAMALIATLWRALLGSGPVERAVALAGTLSERVPFDAGVAKGESTSPLRRSSFAPETTEPEAPATAAAPTPAPAPAPAPSPAPPPSPARAFGERDASRRGPDLLPEVAPEVVPEPRARFSLRQPPPVAVAAPGSAGPIGDDSADPAEGGELGGASTRRRPPRQRQGLPGRTTSAPKPKRSRSRDTVPTPEPQGERETVPAASSPNPAPPVGARTGGTEPTLPPSTRWNSGQSLGRLPY</sequence>
<keyword evidence="2" id="KW-0472">Membrane</keyword>
<feature type="compositionally biased region" description="Low complexity" evidence="1">
    <location>
        <begin position="518"/>
        <end position="527"/>
    </location>
</feature>
<feature type="transmembrane region" description="Helical" evidence="2">
    <location>
        <begin position="168"/>
        <end position="190"/>
    </location>
</feature>
<feature type="compositionally biased region" description="Basic and acidic residues" evidence="1">
    <location>
        <begin position="481"/>
        <end position="491"/>
    </location>
</feature>
<feature type="transmembrane region" description="Helical" evidence="2">
    <location>
        <begin position="21"/>
        <end position="45"/>
    </location>
</feature>
<protein>
    <submittedName>
        <fullName evidence="3">Uncharacterized protein</fullName>
    </submittedName>
</protein>
<organism evidence="3 4">
    <name type="scientific">Subtercola boreus</name>
    <dbReference type="NCBI Taxonomy" id="120213"/>
    <lineage>
        <taxon>Bacteria</taxon>
        <taxon>Bacillati</taxon>
        <taxon>Actinomycetota</taxon>
        <taxon>Actinomycetes</taxon>
        <taxon>Micrococcales</taxon>
        <taxon>Microbacteriaceae</taxon>
        <taxon>Subtercola</taxon>
    </lineage>
</organism>
<feature type="transmembrane region" description="Helical" evidence="2">
    <location>
        <begin position="382"/>
        <end position="403"/>
    </location>
</feature>
<feature type="transmembrane region" description="Helical" evidence="2">
    <location>
        <begin position="65"/>
        <end position="86"/>
    </location>
</feature>
<keyword evidence="2" id="KW-0812">Transmembrane</keyword>
<feature type="compositionally biased region" description="Pro residues" evidence="1">
    <location>
        <begin position="460"/>
        <end position="477"/>
    </location>
</feature>
<name>A0A3E0W6F0_9MICO</name>
<evidence type="ECO:0000256" key="1">
    <source>
        <dbReference type="SAM" id="MobiDB-lite"/>
    </source>
</evidence>
<feature type="region of interest" description="Disordered" evidence="1">
    <location>
        <begin position="429"/>
        <end position="628"/>
    </location>
</feature>
<feature type="compositionally biased region" description="Polar residues" evidence="1">
    <location>
        <begin position="613"/>
        <end position="622"/>
    </location>
</feature>
<gene>
    <name evidence="3" type="ORF">B7R21_00700</name>
</gene>
<evidence type="ECO:0000256" key="2">
    <source>
        <dbReference type="SAM" id="Phobius"/>
    </source>
</evidence>